<dbReference type="SUPFAM" id="SSF51569">
    <property type="entry name" value="Aldolase"/>
    <property type="match status" value="1"/>
</dbReference>
<gene>
    <name evidence="8" type="ORF">PPERSA_10673</name>
</gene>
<reference evidence="8 9" key="1">
    <citation type="journal article" date="2015" name="Sci. Rep.">
        <title>Genome of the facultative scuticociliatosis pathogen Pseudocohnilembus persalinus provides insight into its virulence through horizontal gene transfer.</title>
        <authorList>
            <person name="Xiong J."/>
            <person name="Wang G."/>
            <person name="Cheng J."/>
            <person name="Tian M."/>
            <person name="Pan X."/>
            <person name="Warren A."/>
            <person name="Jiang C."/>
            <person name="Yuan D."/>
            <person name="Miao W."/>
        </authorList>
    </citation>
    <scope>NUCLEOTIDE SEQUENCE [LARGE SCALE GENOMIC DNA]</scope>
    <source>
        <strain evidence="8">36N120E</strain>
    </source>
</reference>
<evidence type="ECO:0000256" key="4">
    <source>
        <dbReference type="ARBA" id="ARBA00022723"/>
    </source>
</evidence>
<sequence length="315" mass="34936">MASKIERLSKLNQLIASFKQKVQQNNIQLPRNVKIVELGPRDGLQNEKTIVSPNDKIDFINRLNDCGFQSIEVTSFVSPKWVPQMADNKEVYSKIKKLQNVNYPVLVPNLKGLEQALEVGVKEIAVFSAASEGFTKKNINCTIEESLQKFQEIFTFCKDKNIKIRGYVSTVMGCPYDGDVNPEKVKFVSDKLFEMGCYEVSLGDTIGVGTPEKTQKLFNVFPHRENLAAHFHDTYDKAIPNLLVALENGISVIDSSVGGLGGCPYAKTSAGNVCTENVVYTLHELGIETGIDLKKLAQVGEQITKKLGRENMSVV</sequence>
<proteinExistence type="inferred from homology"/>
<dbReference type="InterPro" id="IPR043594">
    <property type="entry name" value="HMGL"/>
</dbReference>
<dbReference type="InterPro" id="IPR013785">
    <property type="entry name" value="Aldolase_TIM"/>
</dbReference>
<dbReference type="EC" id="4.1.3.4" evidence="3"/>
<dbReference type="InterPro" id="IPR000891">
    <property type="entry name" value="PYR_CT"/>
</dbReference>
<comment type="catalytic activity">
    <reaction evidence="6">
        <text>(3S)-3-hydroxy-3-methylglutaryl-CoA = acetoacetate + acetyl-CoA</text>
        <dbReference type="Rhea" id="RHEA:24404"/>
        <dbReference type="ChEBI" id="CHEBI:13705"/>
        <dbReference type="ChEBI" id="CHEBI:43074"/>
        <dbReference type="ChEBI" id="CHEBI:57288"/>
        <dbReference type="EC" id="4.1.3.4"/>
    </reaction>
</comment>
<dbReference type="GO" id="GO:0006552">
    <property type="term" value="P:L-leucine catabolic process"/>
    <property type="evidence" value="ECO:0007669"/>
    <property type="project" value="TreeGrafter"/>
</dbReference>
<dbReference type="Pfam" id="PF00682">
    <property type="entry name" value="HMGL-like"/>
    <property type="match status" value="1"/>
</dbReference>
<comment type="pathway">
    <text evidence="1">Metabolic intermediate metabolism; (S)-3-hydroxy-3-methylglutaryl-CoA degradation; acetoacetate from (S)-3-hydroxy-3-methylglutaryl-CoA: step 1/1.</text>
</comment>
<evidence type="ECO:0000256" key="1">
    <source>
        <dbReference type="ARBA" id="ARBA00005143"/>
    </source>
</evidence>
<evidence type="ECO:0000313" key="9">
    <source>
        <dbReference type="Proteomes" id="UP000054937"/>
    </source>
</evidence>
<dbReference type="PANTHER" id="PTHR42738:SF7">
    <property type="entry name" value="HYDROXYMETHYLGLUTARYL-COA LYASE"/>
    <property type="match status" value="1"/>
</dbReference>
<evidence type="ECO:0000256" key="6">
    <source>
        <dbReference type="ARBA" id="ARBA00049877"/>
    </source>
</evidence>
<keyword evidence="4" id="KW-0479">Metal-binding</keyword>
<evidence type="ECO:0000313" key="8">
    <source>
        <dbReference type="EMBL" id="KRX00174.1"/>
    </source>
</evidence>
<name>A0A0V0QD99_PSEPJ</name>
<dbReference type="GO" id="GO:0046951">
    <property type="term" value="P:ketone body biosynthetic process"/>
    <property type="evidence" value="ECO:0007669"/>
    <property type="project" value="TreeGrafter"/>
</dbReference>
<dbReference type="Gene3D" id="3.20.20.70">
    <property type="entry name" value="Aldolase class I"/>
    <property type="match status" value="1"/>
</dbReference>
<evidence type="ECO:0000256" key="5">
    <source>
        <dbReference type="ARBA" id="ARBA00023239"/>
    </source>
</evidence>
<dbReference type="NCBIfam" id="NF004283">
    <property type="entry name" value="PRK05692.1"/>
    <property type="match status" value="1"/>
</dbReference>
<dbReference type="GO" id="GO:0046872">
    <property type="term" value="F:metal ion binding"/>
    <property type="evidence" value="ECO:0007669"/>
    <property type="project" value="UniProtKB-KW"/>
</dbReference>
<dbReference type="EMBL" id="LDAU01000194">
    <property type="protein sequence ID" value="KRX00174.1"/>
    <property type="molecule type" value="Genomic_DNA"/>
</dbReference>
<dbReference type="InParanoid" id="A0A0V0QD99"/>
<protein>
    <recommendedName>
        <fullName evidence="3">hydroxymethylglutaryl-CoA lyase</fullName>
        <ecNumber evidence="3">4.1.3.4</ecNumber>
    </recommendedName>
</protein>
<dbReference type="UniPathway" id="UPA00896">
    <property type="reaction ID" value="UER00863"/>
</dbReference>
<accession>A0A0V0QD99</accession>
<evidence type="ECO:0000256" key="2">
    <source>
        <dbReference type="ARBA" id="ARBA00009405"/>
    </source>
</evidence>
<dbReference type="PROSITE" id="PS50991">
    <property type="entry name" value="PYR_CT"/>
    <property type="match status" value="1"/>
</dbReference>
<feature type="domain" description="Pyruvate carboxyltransferase" evidence="7">
    <location>
        <begin position="33"/>
        <end position="297"/>
    </location>
</feature>
<comment type="caution">
    <text evidence="8">The sequence shown here is derived from an EMBL/GenBank/DDBJ whole genome shotgun (WGS) entry which is preliminary data.</text>
</comment>
<keyword evidence="5" id="KW-0456">Lyase</keyword>
<dbReference type="OMA" id="FQMRNTH"/>
<organism evidence="8 9">
    <name type="scientific">Pseudocohnilembus persalinus</name>
    <name type="common">Ciliate</name>
    <dbReference type="NCBI Taxonomy" id="266149"/>
    <lineage>
        <taxon>Eukaryota</taxon>
        <taxon>Sar</taxon>
        <taxon>Alveolata</taxon>
        <taxon>Ciliophora</taxon>
        <taxon>Intramacronucleata</taxon>
        <taxon>Oligohymenophorea</taxon>
        <taxon>Scuticociliatia</taxon>
        <taxon>Philasterida</taxon>
        <taxon>Pseudocohnilembidae</taxon>
        <taxon>Pseudocohnilembus</taxon>
    </lineage>
</organism>
<dbReference type="GO" id="GO:0004419">
    <property type="term" value="F:hydroxymethylglutaryl-CoA lyase activity"/>
    <property type="evidence" value="ECO:0007669"/>
    <property type="project" value="UniProtKB-EC"/>
</dbReference>
<evidence type="ECO:0000256" key="3">
    <source>
        <dbReference type="ARBA" id="ARBA00012910"/>
    </source>
</evidence>
<dbReference type="CDD" id="cd07938">
    <property type="entry name" value="DRE_TIM_HMGL"/>
    <property type="match status" value="1"/>
</dbReference>
<dbReference type="AlphaFoldDB" id="A0A0V0QD99"/>
<keyword evidence="9" id="KW-1185">Reference proteome</keyword>
<evidence type="ECO:0000259" key="7">
    <source>
        <dbReference type="PROSITE" id="PS50991"/>
    </source>
</evidence>
<dbReference type="OrthoDB" id="1905920at2759"/>
<dbReference type="PANTHER" id="PTHR42738">
    <property type="entry name" value="HYDROXYMETHYLGLUTARYL-COA LYASE"/>
    <property type="match status" value="1"/>
</dbReference>
<dbReference type="FunFam" id="3.20.20.70:FF:000071">
    <property type="entry name" value="Hydroxymethylglutaryl-CoA lyase"/>
    <property type="match status" value="1"/>
</dbReference>
<dbReference type="Proteomes" id="UP000054937">
    <property type="component" value="Unassembled WGS sequence"/>
</dbReference>
<comment type="similarity">
    <text evidence="2">Belongs to the HMG-CoA lyase family.</text>
</comment>